<evidence type="ECO:0000256" key="3">
    <source>
        <dbReference type="ARBA" id="ARBA00022692"/>
    </source>
</evidence>
<proteinExistence type="predicted"/>
<dbReference type="PANTHER" id="PTHR34187">
    <property type="entry name" value="FGR18P"/>
    <property type="match status" value="1"/>
</dbReference>
<keyword evidence="5 6" id="KW-0472">Membrane</keyword>
<keyword evidence="2" id="KW-1003">Cell membrane</keyword>
<name>A0A8J7PR17_9BACT</name>
<dbReference type="EMBL" id="JAFLCK010000052">
    <property type="protein sequence ID" value="MBN8662762.1"/>
    <property type="molecule type" value="Genomic_DNA"/>
</dbReference>
<gene>
    <name evidence="8" type="ORF">J0M35_20505</name>
</gene>
<sequence>MAEMSQFNSDDKAATAAQENPAKVKLADEMAAARTILAMDRTLLAWIRTALSLIGFGLALVKFLGRSSLHNLSVPRGDAHSIECLGLGVMTCGLAFLLCGAIDYYKAAHKLRMDNFGISVWSRSLIMCLLLSA</sequence>
<dbReference type="AlphaFoldDB" id="A0A8J7PR17"/>
<dbReference type="Proteomes" id="UP000664277">
    <property type="component" value="Unassembled WGS sequence"/>
</dbReference>
<protein>
    <submittedName>
        <fullName evidence="8">DUF202 domain-containing protein</fullName>
    </submittedName>
</protein>
<keyword evidence="4 6" id="KW-1133">Transmembrane helix</keyword>
<evidence type="ECO:0000256" key="1">
    <source>
        <dbReference type="ARBA" id="ARBA00004651"/>
    </source>
</evidence>
<feature type="transmembrane region" description="Helical" evidence="6">
    <location>
        <begin position="85"/>
        <end position="105"/>
    </location>
</feature>
<evidence type="ECO:0000256" key="4">
    <source>
        <dbReference type="ARBA" id="ARBA00022989"/>
    </source>
</evidence>
<evidence type="ECO:0000313" key="8">
    <source>
        <dbReference type="EMBL" id="MBN8662762.1"/>
    </source>
</evidence>
<dbReference type="Pfam" id="PF02656">
    <property type="entry name" value="DUF202"/>
    <property type="match status" value="1"/>
</dbReference>
<reference evidence="8" key="1">
    <citation type="submission" date="2021-02" db="EMBL/GenBank/DDBJ databases">
        <title>Genome-Resolved Metagenomics of a Microbial Community Performing Photosynthetic Biological Nutrient Removal.</title>
        <authorList>
            <person name="Mcdaniel E.A."/>
        </authorList>
    </citation>
    <scope>NUCLEOTIDE SEQUENCE</scope>
    <source>
        <strain evidence="8">UWPOB_OBS1</strain>
    </source>
</reference>
<dbReference type="InterPro" id="IPR052053">
    <property type="entry name" value="IM_YidH-like"/>
</dbReference>
<accession>A0A8J7PR17</accession>
<evidence type="ECO:0000313" key="9">
    <source>
        <dbReference type="Proteomes" id="UP000664277"/>
    </source>
</evidence>
<dbReference type="PANTHER" id="PTHR34187:SF2">
    <property type="entry name" value="DUF202 DOMAIN-CONTAINING PROTEIN"/>
    <property type="match status" value="1"/>
</dbReference>
<comment type="subcellular location">
    <subcellularLocation>
        <location evidence="1">Cell membrane</location>
        <topology evidence="1">Multi-pass membrane protein</topology>
    </subcellularLocation>
</comment>
<comment type="caution">
    <text evidence="8">The sequence shown here is derived from an EMBL/GenBank/DDBJ whole genome shotgun (WGS) entry which is preliminary data.</text>
</comment>
<evidence type="ECO:0000256" key="6">
    <source>
        <dbReference type="SAM" id="Phobius"/>
    </source>
</evidence>
<dbReference type="InterPro" id="IPR003807">
    <property type="entry name" value="DUF202"/>
</dbReference>
<evidence type="ECO:0000256" key="2">
    <source>
        <dbReference type="ARBA" id="ARBA00022475"/>
    </source>
</evidence>
<feature type="non-terminal residue" evidence="8">
    <location>
        <position position="133"/>
    </location>
</feature>
<dbReference type="GO" id="GO:0005886">
    <property type="term" value="C:plasma membrane"/>
    <property type="evidence" value="ECO:0007669"/>
    <property type="project" value="UniProtKB-SubCell"/>
</dbReference>
<organism evidence="8 9">
    <name type="scientific">Candidatus Obscuribacter phosphatis</name>
    <dbReference type="NCBI Taxonomy" id="1906157"/>
    <lineage>
        <taxon>Bacteria</taxon>
        <taxon>Bacillati</taxon>
        <taxon>Candidatus Melainabacteria</taxon>
        <taxon>Candidatus Obscuribacterales</taxon>
        <taxon>Candidatus Obscuribacteraceae</taxon>
        <taxon>Candidatus Obscuribacter</taxon>
    </lineage>
</organism>
<evidence type="ECO:0000259" key="7">
    <source>
        <dbReference type="Pfam" id="PF02656"/>
    </source>
</evidence>
<evidence type="ECO:0000256" key="5">
    <source>
        <dbReference type="ARBA" id="ARBA00023136"/>
    </source>
</evidence>
<feature type="transmembrane region" description="Helical" evidence="6">
    <location>
        <begin position="43"/>
        <end position="65"/>
    </location>
</feature>
<keyword evidence="3 6" id="KW-0812">Transmembrane</keyword>
<feature type="domain" description="DUF202" evidence="7">
    <location>
        <begin position="34"/>
        <end position="109"/>
    </location>
</feature>